<comment type="similarity">
    <text evidence="6">Belongs to the class-IV pyridoxal-phosphate-dependent aminotransferase family.</text>
</comment>
<evidence type="ECO:0000256" key="12">
    <source>
        <dbReference type="ARBA" id="ARBA00048798"/>
    </source>
</evidence>
<comment type="cofactor">
    <cofactor evidence="1">
        <name>pyridoxal 5'-phosphate</name>
        <dbReference type="ChEBI" id="CHEBI:597326"/>
    </cofactor>
</comment>
<dbReference type="EC" id="2.6.1.42" evidence="7"/>
<dbReference type="EMBL" id="BBQY01000001">
    <property type="protein sequence ID" value="GBH29120.1"/>
    <property type="molecule type" value="Genomic_DNA"/>
</dbReference>
<name>A0A401IXJ4_SPHXE</name>
<dbReference type="Pfam" id="PF01063">
    <property type="entry name" value="Aminotran_4"/>
    <property type="match status" value="1"/>
</dbReference>
<dbReference type="STRING" id="1192759.GCA_000277525_02982"/>
<evidence type="ECO:0000313" key="14">
    <source>
        <dbReference type="EMBL" id="GBH29120.1"/>
    </source>
</evidence>
<evidence type="ECO:0000256" key="4">
    <source>
        <dbReference type="ARBA" id="ARBA00004931"/>
    </source>
</evidence>
<dbReference type="Gene3D" id="3.20.10.10">
    <property type="entry name" value="D-amino Acid Aminotransferase, subunit A, domain 2"/>
    <property type="match status" value="1"/>
</dbReference>
<keyword evidence="15" id="KW-1185">Reference proteome</keyword>
<keyword evidence="9" id="KW-0663">Pyridoxal phosphate</keyword>
<evidence type="ECO:0000256" key="7">
    <source>
        <dbReference type="ARBA" id="ARBA00013053"/>
    </source>
</evidence>
<comment type="catalytic activity">
    <reaction evidence="13">
        <text>L-leucine + 2-oxoglutarate = 4-methyl-2-oxopentanoate + L-glutamate</text>
        <dbReference type="Rhea" id="RHEA:18321"/>
        <dbReference type="ChEBI" id="CHEBI:16810"/>
        <dbReference type="ChEBI" id="CHEBI:17865"/>
        <dbReference type="ChEBI" id="CHEBI:29985"/>
        <dbReference type="ChEBI" id="CHEBI:57427"/>
        <dbReference type="EC" id="2.6.1.42"/>
    </reaction>
</comment>
<evidence type="ECO:0000256" key="2">
    <source>
        <dbReference type="ARBA" id="ARBA00003109"/>
    </source>
</evidence>
<accession>A0A401IXJ4</accession>
<dbReference type="GO" id="GO:0005829">
    <property type="term" value="C:cytosol"/>
    <property type="evidence" value="ECO:0007669"/>
    <property type="project" value="TreeGrafter"/>
</dbReference>
<evidence type="ECO:0000256" key="6">
    <source>
        <dbReference type="ARBA" id="ARBA00009320"/>
    </source>
</evidence>
<evidence type="ECO:0000313" key="15">
    <source>
        <dbReference type="Proteomes" id="UP000290975"/>
    </source>
</evidence>
<comment type="function">
    <text evidence="2">Acts on leucine, isoleucine and valine.</text>
</comment>
<evidence type="ECO:0000256" key="3">
    <source>
        <dbReference type="ARBA" id="ARBA00004824"/>
    </source>
</evidence>
<keyword evidence="10" id="KW-0028">Amino-acid biosynthesis</keyword>
<proteinExistence type="inferred from homology"/>
<dbReference type="SUPFAM" id="SSF56752">
    <property type="entry name" value="D-aminoacid aminotransferase-like PLP-dependent enzymes"/>
    <property type="match status" value="1"/>
</dbReference>
<dbReference type="Gene3D" id="3.30.470.10">
    <property type="match status" value="1"/>
</dbReference>
<keyword evidence="10" id="KW-0100">Branched-chain amino acid biosynthesis</keyword>
<dbReference type="NCBIfam" id="NF005209">
    <property type="entry name" value="PRK06680.1"/>
    <property type="match status" value="1"/>
</dbReference>
<evidence type="ECO:0000256" key="13">
    <source>
        <dbReference type="ARBA" id="ARBA00049229"/>
    </source>
</evidence>
<comment type="caution">
    <text evidence="14">The sequence shown here is derived from an EMBL/GenBank/DDBJ whole genome shotgun (WGS) entry which is preliminary data.</text>
</comment>
<comment type="pathway">
    <text evidence="5">Amino-acid biosynthesis; L-leucine biosynthesis; L-leucine from 3-methyl-2-oxobutanoate: step 4/4.</text>
</comment>
<comment type="catalytic activity">
    <reaction evidence="12">
        <text>L-isoleucine + 2-oxoglutarate = (S)-3-methyl-2-oxopentanoate + L-glutamate</text>
        <dbReference type="Rhea" id="RHEA:24801"/>
        <dbReference type="ChEBI" id="CHEBI:16810"/>
        <dbReference type="ChEBI" id="CHEBI:29985"/>
        <dbReference type="ChEBI" id="CHEBI:35146"/>
        <dbReference type="ChEBI" id="CHEBI:58045"/>
        <dbReference type="EC" id="2.6.1.42"/>
    </reaction>
</comment>
<dbReference type="CDD" id="cd01558">
    <property type="entry name" value="D-AAT_like"/>
    <property type="match status" value="1"/>
</dbReference>
<dbReference type="GO" id="GO:0009082">
    <property type="term" value="P:branched-chain amino acid biosynthetic process"/>
    <property type="evidence" value="ECO:0007669"/>
    <property type="project" value="UniProtKB-KW"/>
</dbReference>
<reference evidence="14 15" key="1">
    <citation type="submission" date="2014-12" db="EMBL/GenBank/DDBJ databases">
        <title>Whole genome sequencing of Sphingobium xenophagum OW59.</title>
        <authorList>
            <person name="Ohta Y."/>
            <person name="Nishi S."/>
            <person name="Hatada Y."/>
        </authorList>
    </citation>
    <scope>NUCLEOTIDE SEQUENCE [LARGE SCALE GENOMIC DNA]</scope>
    <source>
        <strain evidence="14 15">OW59</strain>
    </source>
</reference>
<dbReference type="InterPro" id="IPR043132">
    <property type="entry name" value="BCAT-like_C"/>
</dbReference>
<evidence type="ECO:0000256" key="9">
    <source>
        <dbReference type="ARBA" id="ARBA00022898"/>
    </source>
</evidence>
<organism evidence="14 15">
    <name type="scientific">Sphingobium xenophagum</name>
    <dbReference type="NCBI Taxonomy" id="121428"/>
    <lineage>
        <taxon>Bacteria</taxon>
        <taxon>Pseudomonadati</taxon>
        <taxon>Pseudomonadota</taxon>
        <taxon>Alphaproteobacteria</taxon>
        <taxon>Sphingomonadales</taxon>
        <taxon>Sphingomonadaceae</taxon>
        <taxon>Sphingobium</taxon>
    </lineage>
</organism>
<dbReference type="InterPro" id="IPR036038">
    <property type="entry name" value="Aminotransferase-like"/>
</dbReference>
<evidence type="ECO:0000256" key="5">
    <source>
        <dbReference type="ARBA" id="ARBA00005072"/>
    </source>
</evidence>
<dbReference type="GO" id="GO:0004084">
    <property type="term" value="F:branched-chain-amino-acid transaminase activity"/>
    <property type="evidence" value="ECO:0007669"/>
    <property type="project" value="UniProtKB-EC"/>
</dbReference>
<protein>
    <recommendedName>
        <fullName evidence="8">Probable branched-chain-amino-acid aminotransferase</fullName>
        <ecNumber evidence="7">2.6.1.42</ecNumber>
    </recommendedName>
</protein>
<comment type="pathway">
    <text evidence="3">Amino-acid biosynthesis; L-isoleucine biosynthesis; L-isoleucine from 2-oxobutanoate: step 4/4.</text>
</comment>
<sequence length="287" mass="30214">MPRFMSIAYLNGAFLPLADARISPLDRGFLFADGIYEVAAVIDGKLIDSASHLARLQRSAAALGIALPMSLAEIEAVQKQLVARNALNEGLVYLQLTRGADAARDFLPSPNTAPTLFLFVQDKPILHVPAVTTGIAVATMPDLRWKRRDIKSTGLLAQAMAKQAARDAGAQEAWLVEDGFVTEGASSTAFIVTDEGIVTRPYSQAVLAGCTGDALTALAIESGLAVIRRPFSVAEALAAKEAFITSASTLCQSVVTIDGQTIGTGTPGPVAMRLRALYIAFARATAV</sequence>
<evidence type="ECO:0000256" key="11">
    <source>
        <dbReference type="ARBA" id="ARBA00048212"/>
    </source>
</evidence>
<dbReference type="FunFam" id="3.20.10.10:FF:000002">
    <property type="entry name" value="D-alanine aminotransferase"/>
    <property type="match status" value="1"/>
</dbReference>
<evidence type="ECO:0000256" key="10">
    <source>
        <dbReference type="ARBA" id="ARBA00023304"/>
    </source>
</evidence>
<dbReference type="InterPro" id="IPR043131">
    <property type="entry name" value="BCAT-like_N"/>
</dbReference>
<dbReference type="Proteomes" id="UP000290975">
    <property type="component" value="Unassembled WGS sequence"/>
</dbReference>
<dbReference type="InterPro" id="IPR001544">
    <property type="entry name" value="Aminotrans_IV"/>
</dbReference>
<dbReference type="PANTHER" id="PTHR42743">
    <property type="entry name" value="AMINO-ACID AMINOTRANSFERASE"/>
    <property type="match status" value="1"/>
</dbReference>
<evidence type="ECO:0000256" key="1">
    <source>
        <dbReference type="ARBA" id="ARBA00001933"/>
    </source>
</evidence>
<dbReference type="GO" id="GO:0008652">
    <property type="term" value="P:amino acid biosynthetic process"/>
    <property type="evidence" value="ECO:0007669"/>
    <property type="project" value="UniProtKB-ARBA"/>
</dbReference>
<gene>
    <name evidence="14" type="ORF">MBESOW_P0373</name>
</gene>
<evidence type="ECO:0000256" key="8">
    <source>
        <dbReference type="ARBA" id="ARBA00014472"/>
    </source>
</evidence>
<comment type="pathway">
    <text evidence="4">Amino-acid biosynthesis; L-valine biosynthesis; L-valine from pyruvate: step 4/4.</text>
</comment>
<dbReference type="AlphaFoldDB" id="A0A401IXJ4"/>
<comment type="catalytic activity">
    <reaction evidence="11">
        <text>L-valine + 2-oxoglutarate = 3-methyl-2-oxobutanoate + L-glutamate</text>
        <dbReference type="Rhea" id="RHEA:24813"/>
        <dbReference type="ChEBI" id="CHEBI:11851"/>
        <dbReference type="ChEBI" id="CHEBI:16810"/>
        <dbReference type="ChEBI" id="CHEBI:29985"/>
        <dbReference type="ChEBI" id="CHEBI:57762"/>
        <dbReference type="EC" id="2.6.1.42"/>
    </reaction>
</comment>
<dbReference type="PANTHER" id="PTHR42743:SF11">
    <property type="entry name" value="AMINODEOXYCHORISMATE LYASE"/>
    <property type="match status" value="1"/>
</dbReference>
<dbReference type="InterPro" id="IPR050571">
    <property type="entry name" value="Class-IV_PLP-Dep_Aminotrnsfr"/>
</dbReference>